<evidence type="ECO:0000256" key="3">
    <source>
        <dbReference type="ARBA" id="ARBA00022989"/>
    </source>
</evidence>
<protein>
    <recommendedName>
        <fullName evidence="6">Major facilitator superfamily (MFS) profile domain-containing protein</fullName>
    </recommendedName>
</protein>
<gene>
    <name evidence="7" type="ORF">Pcinc_016971</name>
</gene>
<dbReference type="Proteomes" id="UP001286313">
    <property type="component" value="Unassembled WGS sequence"/>
</dbReference>
<dbReference type="InterPro" id="IPR011701">
    <property type="entry name" value="MFS"/>
</dbReference>
<keyword evidence="2 5" id="KW-0812">Transmembrane</keyword>
<dbReference type="Gene3D" id="1.20.1250.20">
    <property type="entry name" value="MFS general substrate transporter like domains"/>
    <property type="match status" value="1"/>
</dbReference>
<proteinExistence type="predicted"/>
<dbReference type="PANTHER" id="PTHR24064">
    <property type="entry name" value="SOLUTE CARRIER FAMILY 22 MEMBER"/>
    <property type="match status" value="1"/>
</dbReference>
<dbReference type="PROSITE" id="PS50850">
    <property type="entry name" value="MFS"/>
    <property type="match status" value="1"/>
</dbReference>
<dbReference type="InterPro" id="IPR036259">
    <property type="entry name" value="MFS_trans_sf"/>
</dbReference>
<accession>A0AAE1FSF8</accession>
<evidence type="ECO:0000256" key="1">
    <source>
        <dbReference type="ARBA" id="ARBA00004141"/>
    </source>
</evidence>
<evidence type="ECO:0000313" key="7">
    <source>
        <dbReference type="EMBL" id="KAK3878387.1"/>
    </source>
</evidence>
<evidence type="ECO:0000256" key="5">
    <source>
        <dbReference type="SAM" id="Phobius"/>
    </source>
</evidence>
<keyword evidence="4 5" id="KW-0472">Membrane</keyword>
<evidence type="ECO:0000313" key="8">
    <source>
        <dbReference type="Proteomes" id="UP001286313"/>
    </source>
</evidence>
<name>A0AAE1FSF8_PETCI</name>
<evidence type="ECO:0000256" key="2">
    <source>
        <dbReference type="ARBA" id="ARBA00022692"/>
    </source>
</evidence>
<feature type="domain" description="Major facilitator superfamily (MFS) profile" evidence="6">
    <location>
        <begin position="1"/>
        <end position="137"/>
    </location>
</feature>
<evidence type="ECO:0000256" key="4">
    <source>
        <dbReference type="ARBA" id="ARBA00023136"/>
    </source>
</evidence>
<feature type="transmembrane region" description="Helical" evidence="5">
    <location>
        <begin position="86"/>
        <end position="106"/>
    </location>
</feature>
<sequence>MVNVAINLTKGFDIPSYHNLETKLVKCVNGWEYDHSQYTSTVATSFDWVCDKEHYSSLLLSTYMIGNTVGTFLLSILADKVLGRRLVFYLSLVIHVVFTIAVTLVSTFPLHLALRFLAGIAFQSYYLMPYIICEYDL</sequence>
<dbReference type="InterPro" id="IPR020846">
    <property type="entry name" value="MFS_dom"/>
</dbReference>
<comment type="subcellular location">
    <subcellularLocation>
        <location evidence="1">Membrane</location>
        <topology evidence="1">Multi-pass membrane protein</topology>
    </subcellularLocation>
</comment>
<feature type="transmembrane region" description="Helical" evidence="5">
    <location>
        <begin position="55"/>
        <end position="74"/>
    </location>
</feature>
<dbReference type="EMBL" id="JAWQEG010001559">
    <property type="protein sequence ID" value="KAK3878387.1"/>
    <property type="molecule type" value="Genomic_DNA"/>
</dbReference>
<organism evidence="7 8">
    <name type="scientific">Petrolisthes cinctipes</name>
    <name type="common">Flat porcelain crab</name>
    <dbReference type="NCBI Taxonomy" id="88211"/>
    <lineage>
        <taxon>Eukaryota</taxon>
        <taxon>Metazoa</taxon>
        <taxon>Ecdysozoa</taxon>
        <taxon>Arthropoda</taxon>
        <taxon>Crustacea</taxon>
        <taxon>Multicrustacea</taxon>
        <taxon>Malacostraca</taxon>
        <taxon>Eumalacostraca</taxon>
        <taxon>Eucarida</taxon>
        <taxon>Decapoda</taxon>
        <taxon>Pleocyemata</taxon>
        <taxon>Anomura</taxon>
        <taxon>Galatheoidea</taxon>
        <taxon>Porcellanidae</taxon>
        <taxon>Petrolisthes</taxon>
    </lineage>
</organism>
<dbReference type="GO" id="GO:0022857">
    <property type="term" value="F:transmembrane transporter activity"/>
    <property type="evidence" value="ECO:0007669"/>
    <property type="project" value="InterPro"/>
</dbReference>
<dbReference type="AlphaFoldDB" id="A0AAE1FSF8"/>
<dbReference type="SUPFAM" id="SSF103473">
    <property type="entry name" value="MFS general substrate transporter"/>
    <property type="match status" value="1"/>
</dbReference>
<comment type="caution">
    <text evidence="7">The sequence shown here is derived from an EMBL/GenBank/DDBJ whole genome shotgun (WGS) entry which is preliminary data.</text>
</comment>
<feature type="transmembrane region" description="Helical" evidence="5">
    <location>
        <begin position="112"/>
        <end position="133"/>
    </location>
</feature>
<keyword evidence="8" id="KW-1185">Reference proteome</keyword>
<evidence type="ECO:0000259" key="6">
    <source>
        <dbReference type="PROSITE" id="PS50850"/>
    </source>
</evidence>
<reference evidence="7" key="1">
    <citation type="submission" date="2023-10" db="EMBL/GenBank/DDBJ databases">
        <title>Genome assemblies of two species of porcelain crab, Petrolisthes cinctipes and Petrolisthes manimaculis (Anomura: Porcellanidae).</title>
        <authorList>
            <person name="Angst P."/>
        </authorList>
    </citation>
    <scope>NUCLEOTIDE SEQUENCE</scope>
    <source>
        <strain evidence="7">PB745_01</strain>
        <tissue evidence="7">Gill</tissue>
    </source>
</reference>
<dbReference type="Pfam" id="PF07690">
    <property type="entry name" value="MFS_1"/>
    <property type="match status" value="1"/>
</dbReference>
<keyword evidence="3 5" id="KW-1133">Transmembrane helix</keyword>
<dbReference type="GO" id="GO:0016020">
    <property type="term" value="C:membrane"/>
    <property type="evidence" value="ECO:0007669"/>
    <property type="project" value="UniProtKB-SubCell"/>
</dbReference>